<feature type="compositionally biased region" description="Polar residues" evidence="1">
    <location>
        <begin position="273"/>
        <end position="288"/>
    </location>
</feature>
<dbReference type="EMBL" id="MU006570">
    <property type="protein sequence ID" value="KAF2748042.1"/>
    <property type="molecule type" value="Genomic_DNA"/>
</dbReference>
<feature type="region of interest" description="Disordered" evidence="1">
    <location>
        <begin position="169"/>
        <end position="195"/>
    </location>
</feature>
<evidence type="ECO:0000313" key="2">
    <source>
        <dbReference type="EMBL" id="KAF2748042.1"/>
    </source>
</evidence>
<gene>
    <name evidence="2" type="ORF">M011DRAFT_467083</name>
</gene>
<feature type="region of interest" description="Disordered" evidence="1">
    <location>
        <begin position="20"/>
        <end position="86"/>
    </location>
</feature>
<keyword evidence="3" id="KW-1185">Reference proteome</keyword>
<feature type="region of interest" description="Disordered" evidence="1">
    <location>
        <begin position="273"/>
        <end position="293"/>
    </location>
</feature>
<evidence type="ECO:0000313" key="3">
    <source>
        <dbReference type="Proteomes" id="UP000799440"/>
    </source>
</evidence>
<protein>
    <submittedName>
        <fullName evidence="2">Uncharacterized protein</fullName>
    </submittedName>
</protein>
<reference evidence="2" key="1">
    <citation type="journal article" date="2020" name="Stud. Mycol.">
        <title>101 Dothideomycetes genomes: a test case for predicting lifestyles and emergence of pathogens.</title>
        <authorList>
            <person name="Haridas S."/>
            <person name="Albert R."/>
            <person name="Binder M."/>
            <person name="Bloem J."/>
            <person name="Labutti K."/>
            <person name="Salamov A."/>
            <person name="Andreopoulos B."/>
            <person name="Baker S."/>
            <person name="Barry K."/>
            <person name="Bills G."/>
            <person name="Bluhm B."/>
            <person name="Cannon C."/>
            <person name="Castanera R."/>
            <person name="Culley D."/>
            <person name="Daum C."/>
            <person name="Ezra D."/>
            <person name="Gonzalez J."/>
            <person name="Henrissat B."/>
            <person name="Kuo A."/>
            <person name="Liang C."/>
            <person name="Lipzen A."/>
            <person name="Lutzoni F."/>
            <person name="Magnuson J."/>
            <person name="Mondo S."/>
            <person name="Nolan M."/>
            <person name="Ohm R."/>
            <person name="Pangilinan J."/>
            <person name="Park H.-J."/>
            <person name="Ramirez L."/>
            <person name="Alfaro M."/>
            <person name="Sun H."/>
            <person name="Tritt A."/>
            <person name="Yoshinaga Y."/>
            <person name="Zwiers L.-H."/>
            <person name="Turgeon B."/>
            <person name="Goodwin S."/>
            <person name="Spatafora J."/>
            <person name="Crous P."/>
            <person name="Grigoriev I."/>
        </authorList>
    </citation>
    <scope>NUCLEOTIDE SEQUENCE</scope>
    <source>
        <strain evidence="2">CBS 119925</strain>
    </source>
</reference>
<organism evidence="2 3">
    <name type="scientific">Sporormia fimetaria CBS 119925</name>
    <dbReference type="NCBI Taxonomy" id="1340428"/>
    <lineage>
        <taxon>Eukaryota</taxon>
        <taxon>Fungi</taxon>
        <taxon>Dikarya</taxon>
        <taxon>Ascomycota</taxon>
        <taxon>Pezizomycotina</taxon>
        <taxon>Dothideomycetes</taxon>
        <taxon>Pleosporomycetidae</taxon>
        <taxon>Pleosporales</taxon>
        <taxon>Sporormiaceae</taxon>
        <taxon>Sporormia</taxon>
    </lineage>
</organism>
<feature type="compositionally biased region" description="Basic and acidic residues" evidence="1">
    <location>
        <begin position="340"/>
        <end position="352"/>
    </location>
</feature>
<dbReference type="AlphaFoldDB" id="A0A6A6VBP5"/>
<accession>A0A6A6VBP5</accession>
<feature type="compositionally biased region" description="Acidic residues" evidence="1">
    <location>
        <begin position="180"/>
        <end position="195"/>
    </location>
</feature>
<name>A0A6A6VBP5_9PLEO</name>
<feature type="compositionally biased region" description="Basic and acidic residues" evidence="1">
    <location>
        <begin position="169"/>
        <end position="179"/>
    </location>
</feature>
<evidence type="ECO:0000256" key="1">
    <source>
        <dbReference type="SAM" id="MobiDB-lite"/>
    </source>
</evidence>
<feature type="compositionally biased region" description="Pro residues" evidence="1">
    <location>
        <begin position="66"/>
        <end position="82"/>
    </location>
</feature>
<dbReference type="Proteomes" id="UP000799440">
    <property type="component" value="Unassembled WGS sequence"/>
</dbReference>
<feature type="region of interest" description="Disordered" evidence="1">
    <location>
        <begin position="332"/>
        <end position="352"/>
    </location>
</feature>
<proteinExistence type="predicted"/>
<sequence>MADQERPHSLFRKLSLLTISRRSTEDEAETETMPDLHAQPGASGSPSRIFDGHVIMTSESRGIPSFRPPINPPTLPSAPLPNSPSGSLLLDTAPHSTAISDPNLAWLPPWSKALRILGISPPTSPDAASTPPATPPDALVEPRRLVSDVRAPRGKRKKLGRRRLERLEAIGEGDGREGGKEEEEEESFSDDACEDQGTPEDFLALRIFLFPLSFVFSLLLSSVERFSFSPTVQPLTHHLDTSIATITIHTARTITITRLPANSVQIIQIPSRKQQTAPLSASPPSTWSPGHRRRQQISAELVQQIRSDRPPPPAFVRSRVRFVDEPPVRVVPEEEGVPELPERRVGENRRAV</sequence>
<feature type="region of interest" description="Disordered" evidence="1">
    <location>
        <begin position="121"/>
        <end position="144"/>
    </location>
</feature>